<evidence type="ECO:0000313" key="5">
    <source>
        <dbReference type="EMBL" id="MTD01154.1"/>
    </source>
</evidence>
<dbReference type="GO" id="GO:0005524">
    <property type="term" value="F:ATP binding"/>
    <property type="evidence" value="ECO:0007669"/>
    <property type="project" value="UniProtKB-KW"/>
</dbReference>
<dbReference type="InterPro" id="IPR003593">
    <property type="entry name" value="AAA+_ATPase"/>
</dbReference>
<keyword evidence="2" id="KW-0813">Transport</keyword>
<dbReference type="InterPro" id="IPR003439">
    <property type="entry name" value="ABC_transporter-like_ATP-bd"/>
</dbReference>
<reference evidence="5 6" key="1">
    <citation type="submission" date="2019-11" db="EMBL/GenBank/DDBJ databases">
        <title>Streptococcus uberis isolated from clinical mastitis cases on a southeastern Queensland dairy.</title>
        <authorList>
            <person name="Workentine M.L."/>
            <person name="Price R."/>
            <person name="Olchowy T."/>
        </authorList>
    </citation>
    <scope>NUCLEOTIDE SEQUENCE [LARGE SCALE GENOMIC DNA]</scope>
    <source>
        <strain evidence="5 6">OLC4459-A17</strain>
    </source>
</reference>
<dbReference type="PROSITE" id="PS50893">
    <property type="entry name" value="ABC_TRANSPORTER_2"/>
    <property type="match status" value="1"/>
</dbReference>
<dbReference type="RefSeq" id="WP_012658659.1">
    <property type="nucleotide sequence ID" value="NZ_BAABQA010000003.1"/>
</dbReference>
<proteinExistence type="inferred from homology"/>
<dbReference type="InterPro" id="IPR017871">
    <property type="entry name" value="ABC_transporter-like_CS"/>
</dbReference>
<dbReference type="PANTHER" id="PTHR43335:SF2">
    <property type="entry name" value="ABC TRANSPORTER, ATP-BINDING PROTEIN"/>
    <property type="match status" value="1"/>
</dbReference>
<protein>
    <submittedName>
        <fullName evidence="5">ATP-binding cassette domain-containing protein</fullName>
    </submittedName>
</protein>
<dbReference type="PROSITE" id="PS00211">
    <property type="entry name" value="ABC_TRANSPORTER_1"/>
    <property type="match status" value="1"/>
</dbReference>
<dbReference type="Proteomes" id="UP000483839">
    <property type="component" value="Unassembled WGS sequence"/>
</dbReference>
<dbReference type="EMBL" id="WLXI01000021">
    <property type="protein sequence ID" value="MTD01154.1"/>
    <property type="molecule type" value="Genomic_DNA"/>
</dbReference>
<dbReference type="Pfam" id="PF00005">
    <property type="entry name" value="ABC_tran"/>
    <property type="match status" value="1"/>
</dbReference>
<dbReference type="SUPFAM" id="SSF52540">
    <property type="entry name" value="P-loop containing nucleoside triphosphate hydrolases"/>
    <property type="match status" value="1"/>
</dbReference>
<keyword evidence="3" id="KW-0547">Nucleotide-binding</keyword>
<comment type="caution">
    <text evidence="5">The sequence shown here is derived from an EMBL/GenBank/DDBJ whole genome shotgun (WGS) entry which is preliminary data.</text>
</comment>
<gene>
    <name evidence="5" type="ORF">GKS16_02500</name>
</gene>
<evidence type="ECO:0000313" key="6">
    <source>
        <dbReference type="Proteomes" id="UP000483839"/>
    </source>
</evidence>
<evidence type="ECO:0000256" key="2">
    <source>
        <dbReference type="ARBA" id="ARBA00022448"/>
    </source>
</evidence>
<name>A0A2X4K398_STRUB</name>
<evidence type="ECO:0000256" key="1">
    <source>
        <dbReference type="ARBA" id="ARBA00005417"/>
    </source>
</evidence>
<dbReference type="GO" id="GO:0016887">
    <property type="term" value="F:ATP hydrolysis activity"/>
    <property type="evidence" value="ECO:0007669"/>
    <property type="project" value="InterPro"/>
</dbReference>
<organism evidence="5 6">
    <name type="scientific">Streptococcus uberis</name>
    <dbReference type="NCBI Taxonomy" id="1349"/>
    <lineage>
        <taxon>Bacteria</taxon>
        <taxon>Bacillati</taxon>
        <taxon>Bacillota</taxon>
        <taxon>Bacilli</taxon>
        <taxon>Lactobacillales</taxon>
        <taxon>Streptococcaceae</taxon>
        <taxon>Streptococcus</taxon>
    </lineage>
</organism>
<keyword evidence="4 5" id="KW-0067">ATP-binding</keyword>
<sequence length="287" mass="32886">MDLKLELVNVSKKVDKTEILHHINCCFNEGINGILGANGAGKTTLLNLIINNKKYKGDIFFNNKPFNNININEIGFLPQDFNCFESFSAIEFMDYMAILKGVSKESRKEECEYYLSLVGLNLVSRQKINTFSGGMKQRLGIAQALLNNPKILIFDEPTVGLDPKERLKFRNMLSQLSQNRIVIFSSHIVSDIEEIASSITIIKKGRIEGHGNMESLLLELEGKIWEFVEEVQEKFKPDNDMILISENTQKEKKGFRVYSPIKPYPNAVLVEPKLEDLYIYHFRDEVK</sequence>
<dbReference type="PANTHER" id="PTHR43335">
    <property type="entry name" value="ABC TRANSPORTER, ATP-BINDING PROTEIN"/>
    <property type="match status" value="1"/>
</dbReference>
<dbReference type="AlphaFoldDB" id="A0A2X4K398"/>
<evidence type="ECO:0000256" key="4">
    <source>
        <dbReference type="ARBA" id="ARBA00022840"/>
    </source>
</evidence>
<dbReference type="SMART" id="SM00382">
    <property type="entry name" value="AAA"/>
    <property type="match status" value="1"/>
</dbReference>
<dbReference type="InterPro" id="IPR027417">
    <property type="entry name" value="P-loop_NTPase"/>
</dbReference>
<accession>A0A2X4K398</accession>
<evidence type="ECO:0000256" key="3">
    <source>
        <dbReference type="ARBA" id="ARBA00022741"/>
    </source>
</evidence>
<comment type="similarity">
    <text evidence="1">Belongs to the ABC transporter superfamily.</text>
</comment>
<dbReference type="Gene3D" id="3.40.50.300">
    <property type="entry name" value="P-loop containing nucleotide triphosphate hydrolases"/>
    <property type="match status" value="1"/>
</dbReference>